<name>A0ACC1XMW1_MELAZ</name>
<dbReference type="Proteomes" id="UP001164539">
    <property type="component" value="Chromosome 9"/>
</dbReference>
<evidence type="ECO:0000313" key="1">
    <source>
        <dbReference type="EMBL" id="KAJ4711645.1"/>
    </source>
</evidence>
<comment type="caution">
    <text evidence="1">The sequence shown here is derived from an EMBL/GenBank/DDBJ whole genome shotgun (WGS) entry which is preliminary data.</text>
</comment>
<dbReference type="EMBL" id="CM051402">
    <property type="protein sequence ID" value="KAJ4711645.1"/>
    <property type="molecule type" value="Genomic_DNA"/>
</dbReference>
<proteinExistence type="predicted"/>
<keyword evidence="2" id="KW-1185">Reference proteome</keyword>
<gene>
    <name evidence="1" type="ORF">OWV82_017629</name>
</gene>
<protein>
    <submittedName>
        <fullName evidence="1">Meiosis arrest female protein</fullName>
    </submittedName>
</protein>
<accession>A0ACC1XMW1</accession>
<sequence length="67" mass="6657">MAATFKGFSLMFAMAVFSAIVLSASAQDFAAPAPSPAQDTGAAYSAGVSGAVICSSLLLSALAFLKH</sequence>
<organism evidence="1 2">
    <name type="scientific">Melia azedarach</name>
    <name type="common">Chinaberry tree</name>
    <dbReference type="NCBI Taxonomy" id="155640"/>
    <lineage>
        <taxon>Eukaryota</taxon>
        <taxon>Viridiplantae</taxon>
        <taxon>Streptophyta</taxon>
        <taxon>Embryophyta</taxon>
        <taxon>Tracheophyta</taxon>
        <taxon>Spermatophyta</taxon>
        <taxon>Magnoliopsida</taxon>
        <taxon>eudicotyledons</taxon>
        <taxon>Gunneridae</taxon>
        <taxon>Pentapetalae</taxon>
        <taxon>rosids</taxon>
        <taxon>malvids</taxon>
        <taxon>Sapindales</taxon>
        <taxon>Meliaceae</taxon>
        <taxon>Melia</taxon>
    </lineage>
</organism>
<evidence type="ECO:0000313" key="2">
    <source>
        <dbReference type="Proteomes" id="UP001164539"/>
    </source>
</evidence>
<reference evidence="1 2" key="1">
    <citation type="journal article" date="2023" name="Science">
        <title>Complex scaffold remodeling in plant triterpene biosynthesis.</title>
        <authorList>
            <person name="De La Pena R."/>
            <person name="Hodgson H."/>
            <person name="Liu J.C."/>
            <person name="Stephenson M.J."/>
            <person name="Martin A.C."/>
            <person name="Owen C."/>
            <person name="Harkess A."/>
            <person name="Leebens-Mack J."/>
            <person name="Jimenez L.E."/>
            <person name="Osbourn A."/>
            <person name="Sattely E.S."/>
        </authorList>
    </citation>
    <scope>NUCLEOTIDE SEQUENCE [LARGE SCALE GENOMIC DNA]</scope>
    <source>
        <strain evidence="2">cv. JPN11</strain>
        <tissue evidence="1">Leaf</tissue>
    </source>
</reference>